<organism evidence="2 3">
    <name type="scientific">Nesidiocoris tenuis</name>
    <dbReference type="NCBI Taxonomy" id="355587"/>
    <lineage>
        <taxon>Eukaryota</taxon>
        <taxon>Metazoa</taxon>
        <taxon>Ecdysozoa</taxon>
        <taxon>Arthropoda</taxon>
        <taxon>Hexapoda</taxon>
        <taxon>Insecta</taxon>
        <taxon>Pterygota</taxon>
        <taxon>Neoptera</taxon>
        <taxon>Paraneoptera</taxon>
        <taxon>Hemiptera</taxon>
        <taxon>Heteroptera</taxon>
        <taxon>Panheteroptera</taxon>
        <taxon>Cimicomorpha</taxon>
        <taxon>Miridae</taxon>
        <taxon>Dicyphina</taxon>
        <taxon>Nesidiocoris</taxon>
    </lineage>
</organism>
<feature type="transmembrane region" description="Helical" evidence="1">
    <location>
        <begin position="81"/>
        <end position="102"/>
    </location>
</feature>
<evidence type="ECO:0000313" key="3">
    <source>
        <dbReference type="Proteomes" id="UP001307889"/>
    </source>
</evidence>
<keyword evidence="1" id="KW-0472">Membrane</keyword>
<sequence length="105" mass="11657">MLFSVCTPISDEFALNVPMVIGCTSGFVPLMMRWSNKFWQMGQLPKTPDMIICIWSAACYITGGVIAIVCEVSKNIQYNLVYVMATLSIVVGIVTLLDLLVFSRQ</sequence>
<gene>
    <name evidence="2" type="ORF">NTJ_13699</name>
</gene>
<keyword evidence="3" id="KW-1185">Reference proteome</keyword>
<dbReference type="EMBL" id="AP028920">
    <property type="protein sequence ID" value="BET00883.1"/>
    <property type="molecule type" value="Genomic_DNA"/>
</dbReference>
<feature type="transmembrane region" description="Helical" evidence="1">
    <location>
        <begin position="13"/>
        <end position="30"/>
    </location>
</feature>
<keyword evidence="1" id="KW-1133">Transmembrane helix</keyword>
<evidence type="ECO:0000256" key="1">
    <source>
        <dbReference type="SAM" id="Phobius"/>
    </source>
</evidence>
<name>A0ABN7BDI3_9HEMI</name>
<reference evidence="2 3" key="1">
    <citation type="submission" date="2023-09" db="EMBL/GenBank/DDBJ databases">
        <title>Nesidiocoris tenuis whole genome shotgun sequence.</title>
        <authorList>
            <person name="Shibata T."/>
            <person name="Shimoda M."/>
            <person name="Kobayashi T."/>
            <person name="Uehara T."/>
        </authorList>
    </citation>
    <scope>NUCLEOTIDE SEQUENCE [LARGE SCALE GENOMIC DNA]</scope>
    <source>
        <strain evidence="2 3">Japan</strain>
    </source>
</reference>
<feature type="transmembrane region" description="Helical" evidence="1">
    <location>
        <begin position="50"/>
        <end position="69"/>
    </location>
</feature>
<accession>A0ABN7BDI3</accession>
<keyword evidence="1" id="KW-0812">Transmembrane</keyword>
<proteinExistence type="predicted"/>
<dbReference type="Proteomes" id="UP001307889">
    <property type="component" value="Chromosome 12"/>
</dbReference>
<protein>
    <submittedName>
        <fullName evidence="2">Uncharacterized protein</fullName>
    </submittedName>
</protein>
<evidence type="ECO:0000313" key="2">
    <source>
        <dbReference type="EMBL" id="BET00883.1"/>
    </source>
</evidence>